<gene>
    <name evidence="4" type="ORF">F3Y22_tig00109924pilonHSYRG00037</name>
</gene>
<feature type="domain" description="DOG1" evidence="3">
    <location>
        <begin position="19"/>
        <end position="68"/>
    </location>
</feature>
<feature type="coiled-coil region" evidence="1">
    <location>
        <begin position="76"/>
        <end position="103"/>
    </location>
</feature>
<keyword evidence="4" id="KW-0418">Kinase</keyword>
<dbReference type="GO" id="GO:0043565">
    <property type="term" value="F:sequence-specific DNA binding"/>
    <property type="evidence" value="ECO:0007669"/>
    <property type="project" value="InterPro"/>
</dbReference>
<keyword evidence="1" id="KW-0175">Coiled coil</keyword>
<dbReference type="EMBL" id="VEPZ02000779">
    <property type="protein sequence ID" value="KAE8719894.1"/>
    <property type="molecule type" value="Genomic_DNA"/>
</dbReference>
<feature type="compositionally biased region" description="Basic and acidic residues" evidence="2">
    <location>
        <begin position="145"/>
        <end position="162"/>
    </location>
</feature>
<dbReference type="GO" id="GO:0016301">
    <property type="term" value="F:kinase activity"/>
    <property type="evidence" value="ECO:0007669"/>
    <property type="project" value="UniProtKB-KW"/>
</dbReference>
<dbReference type="PANTHER" id="PTHR46354:SF2">
    <property type="entry name" value="PROTEIN DOG1-LIKE 4"/>
    <property type="match status" value="1"/>
</dbReference>
<name>A0A6A3BTC7_HIBSY</name>
<evidence type="ECO:0000259" key="3">
    <source>
        <dbReference type="Pfam" id="PF14144"/>
    </source>
</evidence>
<evidence type="ECO:0000256" key="1">
    <source>
        <dbReference type="SAM" id="Coils"/>
    </source>
</evidence>
<protein>
    <submittedName>
        <fullName evidence="4">Leucine-rich repeat protein kinase family protein, putative isoform 1</fullName>
    </submittedName>
</protein>
<accession>A0A6A3BTC7</accession>
<sequence length="209" mass="23309">MCQLDVYLQQLLNLFKESSLISTEGDKQAAMVSKHTTHYKEYYTVKWAAAREGALAFYCPVWLSKLEDVYSEEDRAVEVKIKLEEETAEREMERQQVAMADREIVEHGSDGEADKERGSGGGGDEGGTGGDGEGDESGGLCEAQDLERSSERAMREHPRPSDRGQLTELCESIRGQEESHEEQEGVHGDLQGRPECMATYAWGRAWLAT</sequence>
<feature type="compositionally biased region" description="Basic and acidic residues" evidence="2">
    <location>
        <begin position="106"/>
        <end position="118"/>
    </location>
</feature>
<keyword evidence="4" id="KW-0808">Transferase</keyword>
<proteinExistence type="predicted"/>
<feature type="region of interest" description="Disordered" evidence="2">
    <location>
        <begin position="106"/>
        <end position="193"/>
    </location>
</feature>
<keyword evidence="5" id="KW-1185">Reference proteome</keyword>
<dbReference type="InterPro" id="IPR025422">
    <property type="entry name" value="TGA_domain"/>
</dbReference>
<evidence type="ECO:0000313" key="4">
    <source>
        <dbReference type="EMBL" id="KAE8719894.1"/>
    </source>
</evidence>
<organism evidence="4 5">
    <name type="scientific">Hibiscus syriacus</name>
    <name type="common">Rose of Sharon</name>
    <dbReference type="NCBI Taxonomy" id="106335"/>
    <lineage>
        <taxon>Eukaryota</taxon>
        <taxon>Viridiplantae</taxon>
        <taxon>Streptophyta</taxon>
        <taxon>Embryophyta</taxon>
        <taxon>Tracheophyta</taxon>
        <taxon>Spermatophyta</taxon>
        <taxon>Magnoliopsida</taxon>
        <taxon>eudicotyledons</taxon>
        <taxon>Gunneridae</taxon>
        <taxon>Pentapetalae</taxon>
        <taxon>rosids</taxon>
        <taxon>malvids</taxon>
        <taxon>Malvales</taxon>
        <taxon>Malvaceae</taxon>
        <taxon>Malvoideae</taxon>
        <taxon>Hibiscus</taxon>
    </lineage>
</organism>
<evidence type="ECO:0000256" key="2">
    <source>
        <dbReference type="SAM" id="MobiDB-lite"/>
    </source>
</evidence>
<reference evidence="4" key="1">
    <citation type="submission" date="2019-09" db="EMBL/GenBank/DDBJ databases">
        <title>Draft genome information of white flower Hibiscus syriacus.</title>
        <authorList>
            <person name="Kim Y.-M."/>
        </authorList>
    </citation>
    <scope>NUCLEOTIDE SEQUENCE [LARGE SCALE GENOMIC DNA]</scope>
    <source>
        <strain evidence="4">YM2019G1</strain>
    </source>
</reference>
<feature type="compositionally biased region" description="Gly residues" evidence="2">
    <location>
        <begin position="119"/>
        <end position="131"/>
    </location>
</feature>
<comment type="caution">
    <text evidence="4">The sequence shown here is derived from an EMBL/GenBank/DDBJ whole genome shotgun (WGS) entry which is preliminary data.</text>
</comment>
<dbReference type="InterPro" id="IPR051886">
    <property type="entry name" value="Seed_Dev/Stress_Resp_Reg"/>
</dbReference>
<dbReference type="Proteomes" id="UP000436088">
    <property type="component" value="Unassembled WGS sequence"/>
</dbReference>
<dbReference type="AlphaFoldDB" id="A0A6A3BTC7"/>
<evidence type="ECO:0000313" key="5">
    <source>
        <dbReference type="Proteomes" id="UP000436088"/>
    </source>
</evidence>
<dbReference type="PANTHER" id="PTHR46354">
    <property type="entry name" value="DOG1 DOMAIN-CONTAINING PROTEIN"/>
    <property type="match status" value="1"/>
</dbReference>
<feature type="compositionally biased region" description="Basic and acidic residues" evidence="2">
    <location>
        <begin position="174"/>
        <end position="192"/>
    </location>
</feature>
<dbReference type="Pfam" id="PF14144">
    <property type="entry name" value="DOG1"/>
    <property type="match status" value="1"/>
</dbReference>
<dbReference type="GO" id="GO:0006351">
    <property type="term" value="P:DNA-templated transcription"/>
    <property type="evidence" value="ECO:0007669"/>
    <property type="project" value="InterPro"/>
</dbReference>